<sequence>MHHSKLEHFKVTLSPTRLLDQPNLCSCVDLKQRRVAANGCETSCMDARTSCPTGCQVTGVCLVPSDDEAQAEPSSEVKGGSTAQSSSRWRAGWQSPSQSHECEGVSTPSPSRTLPLIS</sequence>
<evidence type="ECO:0000313" key="2">
    <source>
        <dbReference type="Proteomes" id="UP000245626"/>
    </source>
</evidence>
<protein>
    <submittedName>
        <fullName evidence="1">Uncharacterized protein</fullName>
    </submittedName>
</protein>
<accession>A0ACD0NTU2</accession>
<evidence type="ECO:0000313" key="1">
    <source>
        <dbReference type="EMBL" id="PWN49155.1"/>
    </source>
</evidence>
<gene>
    <name evidence="1" type="ORF">IE53DRAFT_388658</name>
</gene>
<dbReference type="Proteomes" id="UP000245626">
    <property type="component" value="Unassembled WGS sequence"/>
</dbReference>
<reference evidence="1 2" key="1">
    <citation type="journal article" date="2018" name="Mol. Biol. Evol.">
        <title>Broad Genomic Sampling Reveals a Smut Pathogenic Ancestry of the Fungal Clade Ustilaginomycotina.</title>
        <authorList>
            <person name="Kijpornyongpan T."/>
            <person name="Mondo S.J."/>
            <person name="Barry K."/>
            <person name="Sandor L."/>
            <person name="Lee J."/>
            <person name="Lipzen A."/>
            <person name="Pangilinan J."/>
            <person name="LaButti K."/>
            <person name="Hainaut M."/>
            <person name="Henrissat B."/>
            <person name="Grigoriev I.V."/>
            <person name="Spatafora J.W."/>
            <person name="Aime M.C."/>
        </authorList>
    </citation>
    <scope>NUCLEOTIDE SEQUENCE [LARGE SCALE GENOMIC DNA]</scope>
    <source>
        <strain evidence="1 2">SA 807</strain>
    </source>
</reference>
<keyword evidence="2" id="KW-1185">Reference proteome</keyword>
<organism evidence="1 2">
    <name type="scientific">Violaceomyces palustris</name>
    <dbReference type="NCBI Taxonomy" id="1673888"/>
    <lineage>
        <taxon>Eukaryota</taxon>
        <taxon>Fungi</taxon>
        <taxon>Dikarya</taxon>
        <taxon>Basidiomycota</taxon>
        <taxon>Ustilaginomycotina</taxon>
        <taxon>Ustilaginomycetes</taxon>
        <taxon>Violaceomycetales</taxon>
        <taxon>Violaceomycetaceae</taxon>
        <taxon>Violaceomyces</taxon>
    </lineage>
</organism>
<proteinExistence type="predicted"/>
<dbReference type="EMBL" id="KZ820090">
    <property type="protein sequence ID" value="PWN49155.1"/>
    <property type="molecule type" value="Genomic_DNA"/>
</dbReference>
<name>A0ACD0NTU2_9BASI</name>